<feature type="region of interest" description="Disordered" evidence="1">
    <location>
        <begin position="64"/>
        <end position="83"/>
    </location>
</feature>
<protein>
    <submittedName>
        <fullName evidence="2">Uncharacterized protein</fullName>
    </submittedName>
</protein>
<dbReference type="GeneID" id="20092219"/>
<reference evidence="2" key="1">
    <citation type="submission" date="2013-12" db="EMBL/GenBank/DDBJ databases">
        <title>The Genome Sequence of Aphanomyces invadans NJM9701.</title>
        <authorList>
            <consortium name="The Broad Institute Genomics Platform"/>
            <person name="Russ C."/>
            <person name="Tyler B."/>
            <person name="van West P."/>
            <person name="Dieguez-Uribeondo J."/>
            <person name="Young S.K."/>
            <person name="Zeng Q."/>
            <person name="Gargeya S."/>
            <person name="Fitzgerald M."/>
            <person name="Abouelleil A."/>
            <person name="Alvarado L."/>
            <person name="Chapman S.B."/>
            <person name="Gainer-Dewar J."/>
            <person name="Goldberg J."/>
            <person name="Griggs A."/>
            <person name="Gujja S."/>
            <person name="Hansen M."/>
            <person name="Howarth C."/>
            <person name="Imamovic A."/>
            <person name="Ireland A."/>
            <person name="Larimer J."/>
            <person name="McCowan C."/>
            <person name="Murphy C."/>
            <person name="Pearson M."/>
            <person name="Poon T.W."/>
            <person name="Priest M."/>
            <person name="Roberts A."/>
            <person name="Saif S."/>
            <person name="Shea T."/>
            <person name="Sykes S."/>
            <person name="Wortman J."/>
            <person name="Nusbaum C."/>
            <person name="Birren B."/>
        </authorList>
    </citation>
    <scope>NUCLEOTIDE SEQUENCE [LARGE SCALE GENOMIC DNA]</scope>
    <source>
        <strain evidence="2">NJM9701</strain>
    </source>
</reference>
<dbReference type="EMBL" id="KI914153">
    <property type="protein sequence ID" value="ETV89990.1"/>
    <property type="molecule type" value="Genomic_DNA"/>
</dbReference>
<evidence type="ECO:0000256" key="1">
    <source>
        <dbReference type="SAM" id="MobiDB-lite"/>
    </source>
</evidence>
<dbReference type="VEuPathDB" id="FungiDB:H310_15169"/>
<name>A0A024T7P4_9STRA</name>
<proteinExistence type="predicted"/>
<dbReference type="AlphaFoldDB" id="A0A024T7P4"/>
<gene>
    <name evidence="2" type="ORF">H310_15169</name>
</gene>
<evidence type="ECO:0000313" key="2">
    <source>
        <dbReference type="EMBL" id="ETV89990.1"/>
    </source>
</evidence>
<feature type="compositionally biased region" description="Basic and acidic residues" evidence="1">
    <location>
        <begin position="69"/>
        <end position="83"/>
    </location>
</feature>
<sequence length="83" mass="9401">MACDRFGRVVDGKKVQNRLLALVEEHKRFDAESSRLPGVDEEEREKHILLDDIVNLLDDLKSLPATRSEGQEEKDKIEQGGAI</sequence>
<organism evidence="2">
    <name type="scientific">Aphanomyces invadans</name>
    <dbReference type="NCBI Taxonomy" id="157072"/>
    <lineage>
        <taxon>Eukaryota</taxon>
        <taxon>Sar</taxon>
        <taxon>Stramenopiles</taxon>
        <taxon>Oomycota</taxon>
        <taxon>Saprolegniomycetes</taxon>
        <taxon>Saprolegniales</taxon>
        <taxon>Verrucalvaceae</taxon>
        <taxon>Aphanomyces</taxon>
    </lineage>
</organism>
<accession>A0A024T7P4</accession>
<dbReference type="RefSeq" id="XP_008881378.1">
    <property type="nucleotide sequence ID" value="XM_008883156.1"/>
</dbReference>
<feature type="non-terminal residue" evidence="2">
    <location>
        <position position="83"/>
    </location>
</feature>